<organism evidence="7 8">
    <name type="scientific">Pseudoduganella chitinolytica</name>
    <dbReference type="NCBI Taxonomy" id="34070"/>
    <lineage>
        <taxon>Bacteria</taxon>
        <taxon>Pseudomonadati</taxon>
        <taxon>Pseudomonadota</taxon>
        <taxon>Betaproteobacteria</taxon>
        <taxon>Burkholderiales</taxon>
        <taxon>Oxalobacteraceae</taxon>
        <taxon>Telluria group</taxon>
        <taxon>Pseudoduganella</taxon>
    </lineage>
</organism>
<keyword evidence="8" id="KW-1185">Reference proteome</keyword>
<dbReference type="Pfam" id="PF04932">
    <property type="entry name" value="Wzy_C"/>
    <property type="match status" value="1"/>
</dbReference>
<evidence type="ECO:0000256" key="2">
    <source>
        <dbReference type="ARBA" id="ARBA00022692"/>
    </source>
</evidence>
<dbReference type="RefSeq" id="WP_277418323.1">
    <property type="nucleotide sequence ID" value="NZ_CP119083.1"/>
</dbReference>
<feature type="transmembrane region" description="Helical" evidence="5">
    <location>
        <begin position="105"/>
        <end position="125"/>
    </location>
</feature>
<gene>
    <name evidence="7" type="ORF">PX653_13290</name>
</gene>
<keyword evidence="7" id="KW-0436">Ligase</keyword>
<proteinExistence type="predicted"/>
<dbReference type="GO" id="GO:0016874">
    <property type="term" value="F:ligase activity"/>
    <property type="evidence" value="ECO:0007669"/>
    <property type="project" value="UniProtKB-KW"/>
</dbReference>
<dbReference type="Proteomes" id="UP001216510">
    <property type="component" value="Chromosome"/>
</dbReference>
<feature type="transmembrane region" description="Helical" evidence="5">
    <location>
        <begin position="252"/>
        <end position="270"/>
    </location>
</feature>
<evidence type="ECO:0000256" key="5">
    <source>
        <dbReference type="SAM" id="Phobius"/>
    </source>
</evidence>
<feature type="transmembrane region" description="Helical" evidence="5">
    <location>
        <begin position="75"/>
        <end position="93"/>
    </location>
</feature>
<sequence length="477" mass="52108">MTEILIVLIVAMLALAALFALALAMHWGHKREHGLVPYVFYMSIFAGALFIAMIARDTSLAGPVANVARSPIAIWIGRLSSAFVLLACGERIINRLVSTRPATPLPTLLLVGFLLFFATNIVSPALFGRYPSVSHDYLYVGIFGTAVLLFSIRDVETTLVTLRNSLFAFIVASFMFLVVKPSKVADLDYVGLIPGLHLRFMGLAPHANILGPLSVIFLICLWRFPFKRRWLTYAAAGFGLLALLLTQSKTSWIAFLLTVGCISYYSYRDLIVHRIADHRRPLLPVAVVGGAMLLLTAIVLVLMFGDVGAKLATIANSKEGAQLSSFSGRDQIWEVALEEWRRNPVFGYGLTIWNTAFQMSIRMPFAVHAHGQFFQTVSSAGTVGLIGLVVYALILMYLVIKTTRVSGGLTLALFLTLLMRSVSEVPLLMTGFGLDTIGHLLLLIVLTGYYHAPAVAKAASRRQMVAPGMGMTERGVA</sequence>
<feature type="transmembrane region" description="Helical" evidence="5">
    <location>
        <begin position="230"/>
        <end position="246"/>
    </location>
</feature>
<evidence type="ECO:0000259" key="6">
    <source>
        <dbReference type="Pfam" id="PF04932"/>
    </source>
</evidence>
<dbReference type="InterPro" id="IPR051533">
    <property type="entry name" value="WaaL-like"/>
</dbReference>
<feature type="transmembrane region" description="Helical" evidence="5">
    <location>
        <begin position="162"/>
        <end position="180"/>
    </location>
</feature>
<evidence type="ECO:0000313" key="7">
    <source>
        <dbReference type="EMBL" id="WEF35675.1"/>
    </source>
</evidence>
<feature type="transmembrane region" description="Helical" evidence="5">
    <location>
        <begin position="428"/>
        <end position="452"/>
    </location>
</feature>
<feature type="transmembrane region" description="Helical" evidence="5">
    <location>
        <begin position="35"/>
        <end position="55"/>
    </location>
</feature>
<comment type="subcellular location">
    <subcellularLocation>
        <location evidence="1">Membrane</location>
        <topology evidence="1">Multi-pass membrane protein</topology>
    </subcellularLocation>
</comment>
<evidence type="ECO:0000313" key="8">
    <source>
        <dbReference type="Proteomes" id="UP001216510"/>
    </source>
</evidence>
<evidence type="ECO:0000256" key="3">
    <source>
        <dbReference type="ARBA" id="ARBA00022989"/>
    </source>
</evidence>
<feature type="transmembrane region" description="Helical" evidence="5">
    <location>
        <begin position="405"/>
        <end position="422"/>
    </location>
</feature>
<feature type="transmembrane region" description="Helical" evidence="5">
    <location>
        <begin position="137"/>
        <end position="155"/>
    </location>
</feature>
<feature type="transmembrane region" description="Helical" evidence="5">
    <location>
        <begin position="373"/>
        <end position="398"/>
    </location>
</feature>
<keyword evidence="2 5" id="KW-0812">Transmembrane</keyword>
<dbReference type="PANTHER" id="PTHR37422">
    <property type="entry name" value="TEICHURONIC ACID BIOSYNTHESIS PROTEIN TUAE"/>
    <property type="match status" value="1"/>
</dbReference>
<feature type="transmembrane region" description="Helical" evidence="5">
    <location>
        <begin position="6"/>
        <end position="28"/>
    </location>
</feature>
<name>A0ABY8BIF3_9BURK</name>
<feature type="transmembrane region" description="Helical" evidence="5">
    <location>
        <begin position="200"/>
        <end position="223"/>
    </location>
</feature>
<feature type="transmembrane region" description="Helical" evidence="5">
    <location>
        <begin position="282"/>
        <end position="304"/>
    </location>
</feature>
<protein>
    <submittedName>
        <fullName evidence="7">O-antigen ligase family protein</fullName>
    </submittedName>
</protein>
<evidence type="ECO:0000256" key="4">
    <source>
        <dbReference type="ARBA" id="ARBA00023136"/>
    </source>
</evidence>
<dbReference type="PANTHER" id="PTHR37422:SF13">
    <property type="entry name" value="LIPOPOLYSACCHARIDE BIOSYNTHESIS PROTEIN PA4999-RELATED"/>
    <property type="match status" value="1"/>
</dbReference>
<dbReference type="InterPro" id="IPR007016">
    <property type="entry name" value="O-antigen_ligase-rel_domated"/>
</dbReference>
<feature type="domain" description="O-antigen ligase-related" evidence="6">
    <location>
        <begin position="235"/>
        <end position="388"/>
    </location>
</feature>
<reference evidence="7 8" key="1">
    <citation type="submission" date="2023-02" db="EMBL/GenBank/DDBJ databases">
        <title>Gemone sequence of Telluria chitinolytica ACM 3522T.</title>
        <authorList>
            <person name="Frediansyah A."/>
            <person name="Miess H."/>
            <person name="Gross H."/>
        </authorList>
    </citation>
    <scope>NUCLEOTIDE SEQUENCE [LARGE SCALE GENOMIC DNA]</scope>
    <source>
        <strain evidence="7 8">ACM 3522</strain>
    </source>
</reference>
<keyword evidence="3 5" id="KW-1133">Transmembrane helix</keyword>
<dbReference type="EMBL" id="CP119083">
    <property type="protein sequence ID" value="WEF35675.1"/>
    <property type="molecule type" value="Genomic_DNA"/>
</dbReference>
<keyword evidence="4 5" id="KW-0472">Membrane</keyword>
<evidence type="ECO:0000256" key="1">
    <source>
        <dbReference type="ARBA" id="ARBA00004141"/>
    </source>
</evidence>
<accession>A0ABY8BIF3</accession>